<evidence type="ECO:0000313" key="1">
    <source>
        <dbReference type="EMBL" id="ODQ77502.1"/>
    </source>
</evidence>
<dbReference type="EMBL" id="KV454440">
    <property type="protein sequence ID" value="ODQ77502.1"/>
    <property type="molecule type" value="Genomic_DNA"/>
</dbReference>
<name>A0A1E3QK97_9ASCO</name>
<dbReference type="AlphaFoldDB" id="A0A1E3QK97"/>
<protein>
    <submittedName>
        <fullName evidence="1">Uncharacterized protein</fullName>
    </submittedName>
</protein>
<reference evidence="2" key="1">
    <citation type="submission" date="2016-05" db="EMBL/GenBank/DDBJ databases">
        <title>Comparative genomics of biotechnologically important yeasts.</title>
        <authorList>
            <consortium name="DOE Joint Genome Institute"/>
            <person name="Riley R."/>
            <person name="Haridas S."/>
            <person name="Wolfe K.H."/>
            <person name="Lopes M.R."/>
            <person name="Hittinger C.T."/>
            <person name="Goker M."/>
            <person name="Salamov A."/>
            <person name="Wisecaver J."/>
            <person name="Long T.M."/>
            <person name="Aerts A.L."/>
            <person name="Barry K."/>
            <person name="Choi C."/>
            <person name="Clum A."/>
            <person name="Coughlan A.Y."/>
            <person name="Deshpande S."/>
            <person name="Douglass A.P."/>
            <person name="Hanson S.J."/>
            <person name="Klenk H.-P."/>
            <person name="Labutti K."/>
            <person name="Lapidus A."/>
            <person name="Lindquist E."/>
            <person name="Lipzen A."/>
            <person name="Meier-Kolthoff J.P."/>
            <person name="Ohm R.A."/>
            <person name="Otillar R.P."/>
            <person name="Pangilinan J."/>
            <person name="Peng Y."/>
            <person name="Rokas A."/>
            <person name="Rosa C.A."/>
            <person name="Scheuner C."/>
            <person name="Sibirny A.A."/>
            <person name="Slot J.C."/>
            <person name="Stielow J.B."/>
            <person name="Sun H."/>
            <person name="Kurtzman C.P."/>
            <person name="Blackwell M."/>
            <person name="Grigoriev I.V."/>
            <person name="Jeffries T.W."/>
        </authorList>
    </citation>
    <scope>NUCLEOTIDE SEQUENCE [LARGE SCALE GENOMIC DNA]</scope>
    <source>
        <strain evidence="2">NRRL Y-12698</strain>
    </source>
</reference>
<evidence type="ECO:0000313" key="2">
    <source>
        <dbReference type="Proteomes" id="UP000094336"/>
    </source>
</evidence>
<accession>A0A1E3QK97</accession>
<dbReference type="Proteomes" id="UP000094336">
    <property type="component" value="Unassembled WGS sequence"/>
</dbReference>
<sequence length="96" mass="10899">MNAGKICCCVTIAWADAEENRHCSPHAERCTVVAGEGEKFRRRSGHAQKKVVEKKRSLKRLQQSRASNLGHKFTHTSKTVQPNETYFCSSENLFFT</sequence>
<dbReference type="GeneID" id="30150892"/>
<dbReference type="RefSeq" id="XP_018982830.1">
    <property type="nucleotide sequence ID" value="XM_019133039.1"/>
</dbReference>
<gene>
    <name evidence="1" type="ORF">BABINDRAFT_99059</name>
</gene>
<organism evidence="1 2">
    <name type="scientific">Babjeviella inositovora NRRL Y-12698</name>
    <dbReference type="NCBI Taxonomy" id="984486"/>
    <lineage>
        <taxon>Eukaryota</taxon>
        <taxon>Fungi</taxon>
        <taxon>Dikarya</taxon>
        <taxon>Ascomycota</taxon>
        <taxon>Saccharomycotina</taxon>
        <taxon>Pichiomycetes</taxon>
        <taxon>Serinales incertae sedis</taxon>
        <taxon>Babjeviella</taxon>
    </lineage>
</organism>
<proteinExistence type="predicted"/>
<keyword evidence="2" id="KW-1185">Reference proteome</keyword>